<protein>
    <submittedName>
        <fullName evidence="1">Extracellular solute-binding protein</fullName>
    </submittedName>
</protein>
<keyword evidence="2" id="KW-1185">Reference proteome</keyword>
<dbReference type="Proteomes" id="UP001169242">
    <property type="component" value="Unassembled WGS sequence"/>
</dbReference>
<accession>A0AA42DQ35</accession>
<dbReference type="AlphaFoldDB" id="A0AA42DQ35"/>
<comment type="caution">
    <text evidence="1">The sequence shown here is derived from an EMBL/GenBank/DDBJ whole genome shotgun (WGS) entry which is preliminary data.</text>
</comment>
<evidence type="ECO:0000313" key="2">
    <source>
        <dbReference type="Proteomes" id="UP001169242"/>
    </source>
</evidence>
<dbReference type="PROSITE" id="PS51257">
    <property type="entry name" value="PROKAR_LIPOPROTEIN"/>
    <property type="match status" value="1"/>
</dbReference>
<organism evidence="1 2">
    <name type="scientific">Holtiella tumoricola</name>
    <dbReference type="NCBI Taxonomy" id="3018743"/>
    <lineage>
        <taxon>Bacteria</taxon>
        <taxon>Bacillati</taxon>
        <taxon>Bacillota</taxon>
        <taxon>Clostridia</taxon>
        <taxon>Lachnospirales</taxon>
        <taxon>Cellulosilyticaceae</taxon>
        <taxon>Holtiella</taxon>
    </lineage>
</organism>
<dbReference type="PANTHER" id="PTHR43649:SF12">
    <property type="entry name" value="DIACETYLCHITOBIOSE BINDING PROTEIN DASA"/>
    <property type="match status" value="1"/>
</dbReference>
<reference evidence="1" key="1">
    <citation type="journal article" date="2023" name="Int. J. Syst. Evol. Microbiol.">
        <title>&lt;i&gt;Holtiella tumoricola&lt;/i&gt; gen. nov. sp. nov., isolated from a human clinical sample.</title>
        <authorList>
            <person name="Allen-Vercoe E."/>
            <person name="Daigneault M.C."/>
            <person name="Vancuren S.J."/>
            <person name="Cochrane K."/>
            <person name="O'Neal L.L."/>
            <person name="Sankaranarayanan K."/>
            <person name="Lawson P.A."/>
        </authorList>
    </citation>
    <scope>NUCLEOTIDE SEQUENCE</scope>
    <source>
        <strain evidence="1">CC70A</strain>
    </source>
</reference>
<evidence type="ECO:0000313" key="1">
    <source>
        <dbReference type="EMBL" id="MDA3733185.1"/>
    </source>
</evidence>
<dbReference type="InterPro" id="IPR006059">
    <property type="entry name" value="SBP"/>
</dbReference>
<dbReference type="Gene3D" id="3.40.190.10">
    <property type="entry name" value="Periplasmic binding protein-like II"/>
    <property type="match status" value="2"/>
</dbReference>
<dbReference type="SUPFAM" id="SSF53850">
    <property type="entry name" value="Periplasmic binding protein-like II"/>
    <property type="match status" value="1"/>
</dbReference>
<dbReference type="EMBL" id="JAQIFT010000061">
    <property type="protein sequence ID" value="MDA3733185.1"/>
    <property type="molecule type" value="Genomic_DNA"/>
</dbReference>
<gene>
    <name evidence="1" type="ORF">PBV87_17040</name>
</gene>
<dbReference type="Pfam" id="PF01547">
    <property type="entry name" value="SBP_bac_1"/>
    <property type="match status" value="1"/>
</dbReference>
<proteinExistence type="predicted"/>
<sequence>MKVKKMLSKVTTLIMVGILLVGCTTTGEGGQKAGAKAGGKEVTVETSKDGTTREMEGNLYLEGLPIVKEKETFTIAVIGHPLAKDTYENKPAVIKAQEDTNIEIKWMEIPSTGWQEKINIMFASGQLPDAIATGISASSIVKNLPQLIPVGDYIDRYAPHVSEVYNTYPEIKTMLEQEDGKIYSFMTNAHSARNDTTSGVLFLNKQWLDNLGLEVPTTVEEYYEVLKAFKEKDPNGNGLNDEIPLSFCQQFYASQFSMLLGSFGIKDGTDHIMIEDGKVEFAPAKPEYYEALKYYNQLAKEELLDLEGFSQTQQQYYSKGQQMVVGSFLEYLPYFAVGEQNDSQYIALPPLKSSVSEPLWDGQKEKFAGWNGGFVITKACKNPEALIRWFDYVNSDFSTKMEWYFGERNVLWDMNDETGDYWYLNNLPEGVSKGEYRYTTSAGPHGPMFITLDELDKFQLKDDPKGEQRSSYIDMLEPYFPEENMLTLFESLEVTEEKANLQVEIDNYIKSFVAQAVLSGIDDAKWQEHLDKLEKLNVGRYLELQQASYDRINK</sequence>
<dbReference type="PANTHER" id="PTHR43649">
    <property type="entry name" value="ARABINOSE-BINDING PROTEIN-RELATED"/>
    <property type="match status" value="1"/>
</dbReference>
<dbReference type="RefSeq" id="WP_271013072.1">
    <property type="nucleotide sequence ID" value="NZ_JAQIFT010000061.1"/>
</dbReference>
<name>A0AA42DQ35_9FIRM</name>
<dbReference type="InterPro" id="IPR050490">
    <property type="entry name" value="Bact_solute-bd_prot1"/>
</dbReference>